<evidence type="ECO:0000313" key="2">
    <source>
        <dbReference type="EMBL" id="PON82923.1"/>
    </source>
</evidence>
<dbReference type="Pfam" id="PF13561">
    <property type="entry name" value="adh_short_C2"/>
    <property type="match status" value="1"/>
</dbReference>
<dbReference type="InterPro" id="IPR002347">
    <property type="entry name" value="SDR_fam"/>
</dbReference>
<gene>
    <name evidence="2" type="ORF">TorRG33x02_213340</name>
</gene>
<organism evidence="2 3">
    <name type="scientific">Trema orientale</name>
    <name type="common">Charcoal tree</name>
    <name type="synonym">Celtis orientalis</name>
    <dbReference type="NCBI Taxonomy" id="63057"/>
    <lineage>
        <taxon>Eukaryota</taxon>
        <taxon>Viridiplantae</taxon>
        <taxon>Streptophyta</taxon>
        <taxon>Embryophyta</taxon>
        <taxon>Tracheophyta</taxon>
        <taxon>Spermatophyta</taxon>
        <taxon>Magnoliopsida</taxon>
        <taxon>eudicotyledons</taxon>
        <taxon>Gunneridae</taxon>
        <taxon>Pentapetalae</taxon>
        <taxon>rosids</taxon>
        <taxon>fabids</taxon>
        <taxon>Rosales</taxon>
        <taxon>Cannabaceae</taxon>
        <taxon>Trema</taxon>
    </lineage>
</organism>
<dbReference type="OrthoDB" id="1720482at2759"/>
<sequence length="67" mass="7389">MYCSLANLKGVTLKAEDIANAALFLASEEGRYVSGHNLLVDGGFTIVNPSFGMFQYPDDHHDQDRID</sequence>
<dbReference type="SUPFAM" id="SSF51735">
    <property type="entry name" value="NAD(P)-binding Rossmann-fold domains"/>
    <property type="match status" value="1"/>
</dbReference>
<comment type="similarity">
    <text evidence="1">Belongs to the short-chain dehydrogenases/reductases (SDR) family.</text>
</comment>
<dbReference type="EMBL" id="JXTC01000187">
    <property type="protein sequence ID" value="PON82923.1"/>
    <property type="molecule type" value="Genomic_DNA"/>
</dbReference>
<dbReference type="InterPro" id="IPR036291">
    <property type="entry name" value="NAD(P)-bd_dom_sf"/>
</dbReference>
<keyword evidence="3" id="KW-1185">Reference proteome</keyword>
<name>A0A2P5EBK7_TREOI</name>
<evidence type="ECO:0000256" key="1">
    <source>
        <dbReference type="ARBA" id="ARBA00006484"/>
    </source>
</evidence>
<dbReference type="PANTHER" id="PTHR42820">
    <property type="entry name" value="SHORT-CHAIN DEHYDROGENASE REDUCTASE"/>
    <property type="match status" value="1"/>
</dbReference>
<accession>A0A2P5EBK7</accession>
<evidence type="ECO:0000313" key="3">
    <source>
        <dbReference type="Proteomes" id="UP000237000"/>
    </source>
</evidence>
<proteinExistence type="inferred from homology"/>
<dbReference type="Gene3D" id="3.40.50.720">
    <property type="entry name" value="NAD(P)-binding Rossmann-like Domain"/>
    <property type="match status" value="1"/>
</dbReference>
<dbReference type="AlphaFoldDB" id="A0A2P5EBK7"/>
<dbReference type="PANTHER" id="PTHR42820:SF16">
    <property type="entry name" value="SHORT-CHAIN DEHYDROGENASE REDUCTASE 3B"/>
    <property type="match status" value="1"/>
</dbReference>
<dbReference type="Proteomes" id="UP000237000">
    <property type="component" value="Unassembled WGS sequence"/>
</dbReference>
<dbReference type="InParanoid" id="A0A2P5EBK7"/>
<protein>
    <submittedName>
        <fullName evidence="2">NAD(P)-binding domain containing protein</fullName>
    </submittedName>
</protein>
<reference evidence="3" key="1">
    <citation type="submission" date="2016-06" db="EMBL/GenBank/DDBJ databases">
        <title>Parallel loss of symbiosis genes in relatives of nitrogen-fixing non-legume Parasponia.</title>
        <authorList>
            <person name="Van Velzen R."/>
            <person name="Holmer R."/>
            <person name="Bu F."/>
            <person name="Rutten L."/>
            <person name="Van Zeijl A."/>
            <person name="Liu W."/>
            <person name="Santuari L."/>
            <person name="Cao Q."/>
            <person name="Sharma T."/>
            <person name="Shen D."/>
            <person name="Roswanjaya Y."/>
            <person name="Wardhani T."/>
            <person name="Kalhor M.S."/>
            <person name="Jansen J."/>
            <person name="Van den Hoogen J."/>
            <person name="Gungor B."/>
            <person name="Hartog M."/>
            <person name="Hontelez J."/>
            <person name="Verver J."/>
            <person name="Yang W.-C."/>
            <person name="Schijlen E."/>
            <person name="Repin R."/>
            <person name="Schilthuizen M."/>
            <person name="Schranz E."/>
            <person name="Heidstra R."/>
            <person name="Miyata K."/>
            <person name="Fedorova E."/>
            <person name="Kohlen W."/>
            <person name="Bisseling T."/>
            <person name="Smit S."/>
            <person name="Geurts R."/>
        </authorList>
    </citation>
    <scope>NUCLEOTIDE SEQUENCE [LARGE SCALE GENOMIC DNA]</scope>
    <source>
        <strain evidence="3">cv. RG33-2</strain>
    </source>
</reference>
<dbReference type="STRING" id="63057.A0A2P5EBK7"/>
<comment type="caution">
    <text evidence="2">The sequence shown here is derived from an EMBL/GenBank/DDBJ whole genome shotgun (WGS) entry which is preliminary data.</text>
</comment>